<sequence length="174" mass="19128">MLASRDPAKRVGQGEPVLRLGGEHWPEDPAARSDDMDRLAMPVPVSAYQGPGDCCEGAPLACQVKPDDESVEIPDELVEDTEKLVDRLVAVFGEAESREGEGAVSTVAHPPHYTAHPSGVECITVAEHFNFNLGNVLKYVWRAGLKGDHLEDLEKARQYLDFEIAKRRREAIAQ</sequence>
<dbReference type="Proteomes" id="UP000095087">
    <property type="component" value="Unassembled WGS sequence"/>
</dbReference>
<dbReference type="EMBL" id="MASI01000003">
    <property type="protein sequence ID" value="ODA67644.1"/>
    <property type="molecule type" value="Genomic_DNA"/>
</dbReference>
<dbReference type="AlphaFoldDB" id="A0A1E2RZK4"/>
<protein>
    <recommendedName>
        <fullName evidence="4">Protein of unknwon function (DUF3310)</fullName>
    </recommendedName>
</protein>
<keyword evidence="3" id="KW-1185">Reference proteome</keyword>
<dbReference type="Pfam" id="PF11753">
    <property type="entry name" value="DUF3310"/>
    <property type="match status" value="1"/>
</dbReference>
<evidence type="ECO:0000313" key="2">
    <source>
        <dbReference type="EMBL" id="ODA67644.1"/>
    </source>
</evidence>
<gene>
    <name evidence="2" type="ORF">A7A08_01679</name>
</gene>
<feature type="region of interest" description="Disordered" evidence="1">
    <location>
        <begin position="1"/>
        <end position="35"/>
    </location>
</feature>
<evidence type="ECO:0000313" key="3">
    <source>
        <dbReference type="Proteomes" id="UP000095087"/>
    </source>
</evidence>
<dbReference type="PATRIC" id="fig|1177755.3.peg.1683"/>
<dbReference type="STRING" id="1177755.A7A08_01679"/>
<name>A0A1E2RZK4_9HYPH</name>
<comment type="caution">
    <text evidence="2">The sequence shown here is derived from an EMBL/GenBank/DDBJ whole genome shotgun (WGS) entry which is preliminary data.</text>
</comment>
<organism evidence="2 3">
    <name type="scientific">Methyloligella halotolerans</name>
    <dbReference type="NCBI Taxonomy" id="1177755"/>
    <lineage>
        <taxon>Bacteria</taxon>
        <taxon>Pseudomonadati</taxon>
        <taxon>Pseudomonadota</taxon>
        <taxon>Alphaproteobacteria</taxon>
        <taxon>Hyphomicrobiales</taxon>
        <taxon>Hyphomicrobiaceae</taxon>
        <taxon>Methyloligella</taxon>
    </lineage>
</organism>
<evidence type="ECO:0000256" key="1">
    <source>
        <dbReference type="SAM" id="MobiDB-lite"/>
    </source>
</evidence>
<feature type="compositionally biased region" description="Basic and acidic residues" evidence="1">
    <location>
        <begin position="21"/>
        <end position="35"/>
    </location>
</feature>
<evidence type="ECO:0008006" key="4">
    <source>
        <dbReference type="Google" id="ProtNLM"/>
    </source>
</evidence>
<dbReference type="RefSeq" id="WP_208430593.1">
    <property type="nucleotide sequence ID" value="NZ_MASI01000003.1"/>
</dbReference>
<accession>A0A1E2RZK4</accession>
<proteinExistence type="predicted"/>
<dbReference type="InterPro" id="IPR021739">
    <property type="entry name" value="SaV-like"/>
</dbReference>
<reference evidence="2 3" key="1">
    <citation type="submission" date="2016-07" db="EMBL/GenBank/DDBJ databases">
        <title>Draft genome sequence of Methyloligella halotolerans C2T (VKM B-2706T=CCUG 61687T=DSM 25045T), a halotolerant polyhydroxybutyrate accumulating methylotroph.</title>
        <authorList>
            <person name="Vasilenko O.V."/>
            <person name="Doronina N.V."/>
            <person name="Poroshina M.N."/>
            <person name="Tarlachkov S.V."/>
            <person name="Trotsenko Y.A."/>
        </authorList>
    </citation>
    <scope>NUCLEOTIDE SEQUENCE [LARGE SCALE GENOMIC DNA]</scope>
    <source>
        <strain evidence="2 3">VKM B-2706</strain>
    </source>
</reference>